<organism evidence="9 10">
    <name type="scientific">Rhododendron griersonianum</name>
    <dbReference type="NCBI Taxonomy" id="479676"/>
    <lineage>
        <taxon>Eukaryota</taxon>
        <taxon>Viridiplantae</taxon>
        <taxon>Streptophyta</taxon>
        <taxon>Embryophyta</taxon>
        <taxon>Tracheophyta</taxon>
        <taxon>Spermatophyta</taxon>
        <taxon>Magnoliopsida</taxon>
        <taxon>eudicotyledons</taxon>
        <taxon>Gunneridae</taxon>
        <taxon>Pentapetalae</taxon>
        <taxon>asterids</taxon>
        <taxon>Ericales</taxon>
        <taxon>Ericaceae</taxon>
        <taxon>Ericoideae</taxon>
        <taxon>Rhodoreae</taxon>
        <taxon>Rhododendron</taxon>
    </lineage>
</organism>
<keyword evidence="7" id="KW-0732">Signal</keyword>
<keyword evidence="5" id="KW-0325">Glycoprotein</keyword>
<evidence type="ECO:0000313" key="9">
    <source>
        <dbReference type="EMBL" id="KAG5529192.1"/>
    </source>
</evidence>
<dbReference type="CDD" id="cd05476">
    <property type="entry name" value="pepsin_A_like_plant"/>
    <property type="match status" value="1"/>
</dbReference>
<evidence type="ECO:0000256" key="6">
    <source>
        <dbReference type="PIRSR" id="PIRSR601461-1"/>
    </source>
</evidence>
<reference evidence="9" key="1">
    <citation type="submission" date="2020-08" db="EMBL/GenBank/DDBJ databases">
        <title>Plant Genome Project.</title>
        <authorList>
            <person name="Zhang R.-G."/>
        </authorList>
    </citation>
    <scope>NUCLEOTIDE SEQUENCE</scope>
    <source>
        <strain evidence="9">WSP0</strain>
        <tissue evidence="9">Leaf</tissue>
    </source>
</reference>
<protein>
    <recommendedName>
        <fullName evidence="8">Peptidase A1 domain-containing protein</fullName>
    </recommendedName>
</protein>
<dbReference type="InterPro" id="IPR001461">
    <property type="entry name" value="Aspartic_peptidase_A1"/>
</dbReference>
<keyword evidence="10" id="KW-1185">Reference proteome</keyword>
<accession>A0AAV6IL58</accession>
<comment type="caution">
    <text evidence="9">The sequence shown here is derived from an EMBL/GenBank/DDBJ whole genome shotgun (WGS) entry which is preliminary data.</text>
</comment>
<evidence type="ECO:0000256" key="4">
    <source>
        <dbReference type="ARBA" id="ARBA00022801"/>
    </source>
</evidence>
<evidence type="ECO:0000256" key="5">
    <source>
        <dbReference type="ARBA" id="ARBA00023180"/>
    </source>
</evidence>
<evidence type="ECO:0000313" key="10">
    <source>
        <dbReference type="Proteomes" id="UP000823749"/>
    </source>
</evidence>
<dbReference type="GO" id="GO:0006508">
    <property type="term" value="P:proteolysis"/>
    <property type="evidence" value="ECO:0007669"/>
    <property type="project" value="UniProtKB-KW"/>
</dbReference>
<proteinExistence type="inferred from homology"/>
<dbReference type="EMBL" id="JACTNZ010000010">
    <property type="protein sequence ID" value="KAG5529192.1"/>
    <property type="molecule type" value="Genomic_DNA"/>
</dbReference>
<evidence type="ECO:0000256" key="3">
    <source>
        <dbReference type="ARBA" id="ARBA00022750"/>
    </source>
</evidence>
<dbReference type="Proteomes" id="UP000823749">
    <property type="component" value="Chromosome 10"/>
</dbReference>
<keyword evidence="3" id="KW-0064">Aspartyl protease</keyword>
<dbReference type="PANTHER" id="PTHR47967">
    <property type="entry name" value="OS07G0603500 PROTEIN-RELATED"/>
    <property type="match status" value="1"/>
</dbReference>
<feature type="domain" description="Peptidase A1" evidence="8">
    <location>
        <begin position="102"/>
        <end position="441"/>
    </location>
</feature>
<evidence type="ECO:0000256" key="7">
    <source>
        <dbReference type="SAM" id="SignalP"/>
    </source>
</evidence>
<evidence type="ECO:0000256" key="1">
    <source>
        <dbReference type="ARBA" id="ARBA00007447"/>
    </source>
</evidence>
<dbReference type="SUPFAM" id="SSF50630">
    <property type="entry name" value="Acid proteases"/>
    <property type="match status" value="1"/>
</dbReference>
<feature type="signal peptide" evidence="7">
    <location>
        <begin position="1"/>
        <end position="27"/>
    </location>
</feature>
<comment type="similarity">
    <text evidence="1">Belongs to the peptidase A1 family.</text>
</comment>
<evidence type="ECO:0000259" key="8">
    <source>
        <dbReference type="PROSITE" id="PS51767"/>
    </source>
</evidence>
<dbReference type="InterPro" id="IPR032861">
    <property type="entry name" value="TAXi_N"/>
</dbReference>
<dbReference type="Pfam" id="PF14541">
    <property type="entry name" value="TAXi_C"/>
    <property type="match status" value="1"/>
</dbReference>
<dbReference type="InterPro" id="IPR021109">
    <property type="entry name" value="Peptidase_aspartic_dom_sf"/>
</dbReference>
<dbReference type="Pfam" id="PF14543">
    <property type="entry name" value="TAXi_N"/>
    <property type="match status" value="1"/>
</dbReference>
<feature type="active site" evidence="6">
    <location>
        <position position="324"/>
    </location>
</feature>
<dbReference type="PANTHER" id="PTHR47967:SF23">
    <property type="entry name" value="OS04G0448300 PROTEIN"/>
    <property type="match status" value="1"/>
</dbReference>
<dbReference type="GO" id="GO:0005576">
    <property type="term" value="C:extracellular region"/>
    <property type="evidence" value="ECO:0007669"/>
    <property type="project" value="TreeGrafter"/>
</dbReference>
<feature type="chain" id="PRO_5043585643" description="Peptidase A1 domain-containing protein" evidence="7">
    <location>
        <begin position="28"/>
        <end position="448"/>
    </location>
</feature>
<sequence length="448" mass="48302">MASFPPSLSPLLFLTIVLVAMISISLALTTSSQTPDDHHDQLMKAGIKISLNNIDSYGRFTEFERLHRAMNRGSSRLQKFSEMVTSKNPNITSTVHPGNNEFLMSLSIGTPPKPYYAVMDTGSDLIWIQCKPCPQCFPPQPTPPYNPQNSSSFSTLSCTSTLCKALEGSCDNGCLIFYYYFGSSSLIQGSLDAETFTFDKVSVPNIGFGCMEGVVAGNQLNQPVGVVGLGRGPLSLVSQLAEPKFSYCLTSINGTKPSTLLMGSQASVNFSSGAVKTTPLIQNPVIPTFYYISLQGITVGSVKLAINETTFALNANGTGGVIIDSGTSMTYLVESAFTLVKNEFISQLKLPVVQNSNSTGPDLCFKMPSGASSVQVPSLVFHFKDADLDLPRENYMVADSRTGVICLAMGISSSDISIIGNIQQQNLLVVYDLQKETLSFMPTECDKF</sequence>
<gene>
    <name evidence="9" type="ORF">RHGRI_029771</name>
</gene>
<dbReference type="InterPro" id="IPR051708">
    <property type="entry name" value="Plant_Aspart_Prot_A1"/>
</dbReference>
<dbReference type="PRINTS" id="PR00792">
    <property type="entry name" value="PEPSIN"/>
</dbReference>
<dbReference type="InterPro" id="IPR032799">
    <property type="entry name" value="TAXi_C"/>
</dbReference>
<keyword evidence="2" id="KW-0645">Protease</keyword>
<evidence type="ECO:0000256" key="2">
    <source>
        <dbReference type="ARBA" id="ARBA00022670"/>
    </source>
</evidence>
<dbReference type="InterPro" id="IPR033121">
    <property type="entry name" value="PEPTIDASE_A1"/>
</dbReference>
<name>A0AAV6IL58_9ERIC</name>
<feature type="active site" evidence="6">
    <location>
        <position position="120"/>
    </location>
</feature>
<dbReference type="PROSITE" id="PS51767">
    <property type="entry name" value="PEPTIDASE_A1"/>
    <property type="match status" value="1"/>
</dbReference>
<dbReference type="AlphaFoldDB" id="A0AAV6IL58"/>
<dbReference type="InterPro" id="IPR034161">
    <property type="entry name" value="Pepsin-like_plant"/>
</dbReference>
<dbReference type="FunFam" id="2.40.70.10:FF:000029">
    <property type="entry name" value="Aspartyl protease family protein"/>
    <property type="match status" value="1"/>
</dbReference>
<dbReference type="Gene3D" id="2.40.70.10">
    <property type="entry name" value="Acid Proteases"/>
    <property type="match status" value="2"/>
</dbReference>
<keyword evidence="4" id="KW-0378">Hydrolase</keyword>
<dbReference type="GO" id="GO:0004190">
    <property type="term" value="F:aspartic-type endopeptidase activity"/>
    <property type="evidence" value="ECO:0007669"/>
    <property type="project" value="UniProtKB-KW"/>
</dbReference>